<dbReference type="InterPro" id="IPR005653">
    <property type="entry name" value="OstA-like_N"/>
</dbReference>
<dbReference type="Pfam" id="PF03968">
    <property type="entry name" value="LptD_N"/>
    <property type="match status" value="1"/>
</dbReference>
<accession>A0A1H3MVK6</accession>
<evidence type="ECO:0000256" key="2">
    <source>
        <dbReference type="SAM" id="SignalP"/>
    </source>
</evidence>
<dbReference type="PANTHER" id="PTHR36504:SF1">
    <property type="entry name" value="LIPOPOLYSACCHARIDE EXPORT SYSTEM PROTEIN LPTA"/>
    <property type="match status" value="1"/>
</dbReference>
<dbReference type="GO" id="GO:0015920">
    <property type="term" value="P:lipopolysaccharide transport"/>
    <property type="evidence" value="ECO:0007669"/>
    <property type="project" value="TreeGrafter"/>
</dbReference>
<dbReference type="Proteomes" id="UP000199026">
    <property type="component" value="Unassembled WGS sequence"/>
</dbReference>
<evidence type="ECO:0000313" key="5">
    <source>
        <dbReference type="Proteomes" id="UP000199026"/>
    </source>
</evidence>
<dbReference type="GeneID" id="78125649"/>
<dbReference type="PANTHER" id="PTHR36504">
    <property type="entry name" value="LIPOPOLYSACCHARIDE EXPORT SYSTEM PROTEIN LPTA"/>
    <property type="match status" value="1"/>
</dbReference>
<evidence type="ECO:0000259" key="3">
    <source>
        <dbReference type="Pfam" id="PF03968"/>
    </source>
</evidence>
<evidence type="ECO:0000313" key="4">
    <source>
        <dbReference type="EMBL" id="SDY80470.1"/>
    </source>
</evidence>
<organism evidence="4 5">
    <name type="scientific">Lentibacter algarum</name>
    <dbReference type="NCBI Taxonomy" id="576131"/>
    <lineage>
        <taxon>Bacteria</taxon>
        <taxon>Pseudomonadati</taxon>
        <taxon>Pseudomonadota</taxon>
        <taxon>Alphaproteobacteria</taxon>
        <taxon>Rhodobacterales</taxon>
        <taxon>Roseobacteraceae</taxon>
        <taxon>Lentibacter</taxon>
    </lineage>
</organism>
<evidence type="ECO:0000256" key="1">
    <source>
        <dbReference type="ARBA" id="ARBA00022729"/>
    </source>
</evidence>
<feature type="signal peptide" evidence="2">
    <location>
        <begin position="1"/>
        <end position="21"/>
    </location>
</feature>
<dbReference type="InterPro" id="IPR052037">
    <property type="entry name" value="LPS_export_LptA"/>
</dbReference>
<dbReference type="GO" id="GO:0030288">
    <property type="term" value="C:outer membrane-bounded periplasmic space"/>
    <property type="evidence" value="ECO:0007669"/>
    <property type="project" value="TreeGrafter"/>
</dbReference>
<dbReference type="EMBL" id="FNPR01000004">
    <property type="protein sequence ID" value="SDY80470.1"/>
    <property type="molecule type" value="Genomic_DNA"/>
</dbReference>
<dbReference type="GO" id="GO:0009279">
    <property type="term" value="C:cell outer membrane"/>
    <property type="evidence" value="ECO:0007669"/>
    <property type="project" value="TreeGrafter"/>
</dbReference>
<name>A0A1H3MVK6_9RHOB</name>
<gene>
    <name evidence="4" type="ORF">SAMN05444486_1046</name>
</gene>
<keyword evidence="1 2" id="KW-0732">Signal</keyword>
<feature type="chain" id="PRO_5011730907" evidence="2">
    <location>
        <begin position="22"/>
        <end position="161"/>
    </location>
</feature>
<dbReference type="Gene3D" id="2.60.450.10">
    <property type="entry name" value="Lipopolysaccharide (LPS) transport protein A like domain"/>
    <property type="match status" value="1"/>
</dbReference>
<sequence length="161" mass="16538">MRFDFLIVSSLCAALASPAVSQGANIAFGNIKQDTNAPVEVSANVMDINQNTGSAVLSGNVLIGQGAMRLSAASVSIVYNSDRSQIAQMKASGGVTLVSGEDAAEAAQAEYNVTSGMIVLSGNVLLVQGQTAITADRMRVDTTAGTAKMEGRVKTVLNVKN</sequence>
<protein>
    <submittedName>
        <fullName evidence="4">Lipopolysaccharide export system protein LptA</fullName>
    </submittedName>
</protein>
<dbReference type="RefSeq" id="WP_089893775.1">
    <property type="nucleotide sequence ID" value="NZ_CALLJM010000021.1"/>
</dbReference>
<keyword evidence="5" id="KW-1185">Reference proteome</keyword>
<reference evidence="4 5" key="1">
    <citation type="submission" date="2016-10" db="EMBL/GenBank/DDBJ databases">
        <authorList>
            <person name="de Groot N.N."/>
        </authorList>
    </citation>
    <scope>NUCLEOTIDE SEQUENCE [LARGE SCALE GENOMIC DNA]</scope>
    <source>
        <strain evidence="4 5">DSM 24677</strain>
    </source>
</reference>
<dbReference type="AlphaFoldDB" id="A0A1H3MVK6"/>
<dbReference type="GO" id="GO:0017089">
    <property type="term" value="F:glycolipid transfer activity"/>
    <property type="evidence" value="ECO:0007669"/>
    <property type="project" value="TreeGrafter"/>
</dbReference>
<proteinExistence type="predicted"/>
<dbReference type="OrthoDB" id="9811926at2"/>
<feature type="domain" description="Organic solvent tolerance-like N-terminal" evidence="3">
    <location>
        <begin position="40"/>
        <end position="145"/>
    </location>
</feature>
<dbReference type="STRING" id="576131.SAMN05444486_1046"/>